<keyword evidence="11" id="KW-1185">Reference proteome</keyword>
<evidence type="ECO:0000256" key="3">
    <source>
        <dbReference type="ARBA" id="ARBA00022692"/>
    </source>
</evidence>
<dbReference type="PANTHER" id="PTHR30572:SF4">
    <property type="entry name" value="ABC TRANSPORTER PERMEASE YTRF"/>
    <property type="match status" value="1"/>
</dbReference>
<dbReference type="RefSeq" id="WP_160634075.1">
    <property type="nucleotide sequence ID" value="NZ_WWNE01000012.1"/>
</dbReference>
<keyword evidence="4 7" id="KW-1133">Transmembrane helix</keyword>
<feature type="transmembrane region" description="Helical" evidence="7">
    <location>
        <begin position="340"/>
        <end position="363"/>
    </location>
</feature>
<organism evidence="10 11">
    <name type="scientific">Acidiluteibacter ferrifornacis</name>
    <dbReference type="NCBI Taxonomy" id="2692424"/>
    <lineage>
        <taxon>Bacteria</taxon>
        <taxon>Pseudomonadati</taxon>
        <taxon>Bacteroidota</taxon>
        <taxon>Flavobacteriia</taxon>
        <taxon>Flavobacteriales</taxon>
        <taxon>Cryomorphaceae</taxon>
        <taxon>Acidiluteibacter</taxon>
    </lineage>
</organism>
<dbReference type="Proteomes" id="UP000470771">
    <property type="component" value="Unassembled WGS sequence"/>
</dbReference>
<sequence>MFDSDKWQEIYSSLRKNTLRTIMTAFGVSWGIFMLVVMLGAGKGLENGIISGFGGTVTNSVFIWTQSTSVPYAGLPKGRRFNMNNEDMEAIQHGVSEIEYLAPRNQLRGYNGGNNVSFKTKSGNFSVMGDYPEIQFISPMEILEGRFINQLDIEEKRKVVVIGTNVKEVLFGDKSPINENVKINGVYFKVVGVWKTKKSGNQAEKDTKTLFVPFSTFQKAFNYGNIVGWMAVTAQPNSSGEAVEKKIVDILKKRHKVAPQDERAFGSFNAEKEFKQMSGLFGAISTLIWVVGIGTLMAGVIGVTNIMLIVIKERTKEIGIRRAIGATPASIISQIMMESIVLTGLAGYFGLVGGIGVIELIAANLGPADGDSMFTNPEIDLQVALTALVILIISGALAGLIPARKAVKIKPIEALRTE</sequence>
<keyword evidence="5 7" id="KW-0472">Membrane</keyword>
<keyword evidence="2" id="KW-1003">Cell membrane</keyword>
<evidence type="ECO:0000256" key="4">
    <source>
        <dbReference type="ARBA" id="ARBA00022989"/>
    </source>
</evidence>
<evidence type="ECO:0000256" key="7">
    <source>
        <dbReference type="SAM" id="Phobius"/>
    </source>
</evidence>
<evidence type="ECO:0000313" key="10">
    <source>
        <dbReference type="EMBL" id="NBG67128.1"/>
    </source>
</evidence>
<dbReference type="Pfam" id="PF02687">
    <property type="entry name" value="FtsX"/>
    <property type="match status" value="1"/>
</dbReference>
<evidence type="ECO:0000259" key="9">
    <source>
        <dbReference type="Pfam" id="PF12704"/>
    </source>
</evidence>
<protein>
    <submittedName>
        <fullName evidence="10">FtsX-like permease family protein</fullName>
    </submittedName>
</protein>
<dbReference type="InterPro" id="IPR025857">
    <property type="entry name" value="MacB_PCD"/>
</dbReference>
<dbReference type="GO" id="GO:0022857">
    <property type="term" value="F:transmembrane transporter activity"/>
    <property type="evidence" value="ECO:0007669"/>
    <property type="project" value="TreeGrafter"/>
</dbReference>
<comment type="caution">
    <text evidence="10">The sequence shown here is derived from an EMBL/GenBank/DDBJ whole genome shotgun (WGS) entry which is preliminary data.</text>
</comment>
<dbReference type="EMBL" id="WWNE01000012">
    <property type="protein sequence ID" value="NBG67128.1"/>
    <property type="molecule type" value="Genomic_DNA"/>
</dbReference>
<comment type="similarity">
    <text evidence="6">Belongs to the ABC-4 integral membrane protein family.</text>
</comment>
<dbReference type="PANTHER" id="PTHR30572">
    <property type="entry name" value="MEMBRANE COMPONENT OF TRANSPORTER-RELATED"/>
    <property type="match status" value="1"/>
</dbReference>
<evidence type="ECO:0000313" key="11">
    <source>
        <dbReference type="Proteomes" id="UP000470771"/>
    </source>
</evidence>
<proteinExistence type="inferred from homology"/>
<keyword evidence="3 7" id="KW-0812">Transmembrane</keyword>
<feature type="transmembrane region" description="Helical" evidence="7">
    <location>
        <begin position="383"/>
        <end position="401"/>
    </location>
</feature>
<dbReference type="AlphaFoldDB" id="A0A6N9NKA1"/>
<accession>A0A6N9NKA1</accession>
<feature type="domain" description="MacB-like periplasmic core" evidence="9">
    <location>
        <begin position="21"/>
        <end position="249"/>
    </location>
</feature>
<dbReference type="Pfam" id="PF12704">
    <property type="entry name" value="MacB_PCD"/>
    <property type="match status" value="1"/>
</dbReference>
<feature type="transmembrane region" description="Helical" evidence="7">
    <location>
        <begin position="21"/>
        <end position="41"/>
    </location>
</feature>
<dbReference type="InterPro" id="IPR003838">
    <property type="entry name" value="ABC3_permease_C"/>
</dbReference>
<gene>
    <name evidence="10" type="ORF">GQN54_13445</name>
</gene>
<evidence type="ECO:0000259" key="8">
    <source>
        <dbReference type="Pfam" id="PF02687"/>
    </source>
</evidence>
<name>A0A6N9NKA1_9FLAO</name>
<dbReference type="GO" id="GO:0005886">
    <property type="term" value="C:plasma membrane"/>
    <property type="evidence" value="ECO:0007669"/>
    <property type="project" value="UniProtKB-SubCell"/>
</dbReference>
<comment type="subcellular location">
    <subcellularLocation>
        <location evidence="1">Cell membrane</location>
        <topology evidence="1">Multi-pass membrane protein</topology>
    </subcellularLocation>
</comment>
<evidence type="ECO:0000256" key="6">
    <source>
        <dbReference type="ARBA" id="ARBA00038076"/>
    </source>
</evidence>
<feature type="domain" description="ABC3 transporter permease C-terminal" evidence="8">
    <location>
        <begin position="290"/>
        <end position="411"/>
    </location>
</feature>
<feature type="transmembrane region" description="Helical" evidence="7">
    <location>
        <begin position="287"/>
        <end position="311"/>
    </location>
</feature>
<evidence type="ECO:0000256" key="1">
    <source>
        <dbReference type="ARBA" id="ARBA00004651"/>
    </source>
</evidence>
<dbReference type="InterPro" id="IPR050250">
    <property type="entry name" value="Macrolide_Exporter_MacB"/>
</dbReference>
<evidence type="ECO:0000256" key="5">
    <source>
        <dbReference type="ARBA" id="ARBA00023136"/>
    </source>
</evidence>
<reference evidence="10 11" key="1">
    <citation type="submission" date="2019-12" db="EMBL/GenBank/DDBJ databases">
        <authorList>
            <person name="Zhao J."/>
        </authorList>
    </citation>
    <scope>NUCLEOTIDE SEQUENCE [LARGE SCALE GENOMIC DNA]</scope>
    <source>
        <strain evidence="10 11">S-15</strain>
    </source>
</reference>
<evidence type="ECO:0000256" key="2">
    <source>
        <dbReference type="ARBA" id="ARBA00022475"/>
    </source>
</evidence>